<keyword evidence="3" id="KW-0804">Transcription</keyword>
<proteinExistence type="predicted"/>
<dbReference type="InterPro" id="IPR050109">
    <property type="entry name" value="HTH-type_TetR-like_transc_reg"/>
</dbReference>
<evidence type="ECO:0000256" key="1">
    <source>
        <dbReference type="ARBA" id="ARBA00023015"/>
    </source>
</evidence>
<evidence type="ECO:0000256" key="2">
    <source>
        <dbReference type="ARBA" id="ARBA00023125"/>
    </source>
</evidence>
<dbReference type="PANTHER" id="PTHR30055">
    <property type="entry name" value="HTH-TYPE TRANSCRIPTIONAL REGULATOR RUTR"/>
    <property type="match status" value="1"/>
</dbReference>
<dbReference type="Pfam" id="PF13305">
    <property type="entry name" value="TetR_C_33"/>
    <property type="match status" value="1"/>
</dbReference>
<evidence type="ECO:0000313" key="6">
    <source>
        <dbReference type="EMBL" id="MBB5131002.1"/>
    </source>
</evidence>
<dbReference type="SUPFAM" id="SSF46689">
    <property type="entry name" value="Homeodomain-like"/>
    <property type="match status" value="1"/>
</dbReference>
<feature type="DNA-binding region" description="H-T-H motif" evidence="4">
    <location>
        <begin position="25"/>
        <end position="44"/>
    </location>
</feature>
<evidence type="ECO:0000259" key="5">
    <source>
        <dbReference type="PROSITE" id="PS50977"/>
    </source>
</evidence>
<dbReference type="InterPro" id="IPR009057">
    <property type="entry name" value="Homeodomain-like_sf"/>
</dbReference>
<comment type="caution">
    <text evidence="6">The sequence shown here is derived from an EMBL/GenBank/DDBJ whole genome shotgun (WGS) entry which is preliminary data.</text>
</comment>
<dbReference type="GO" id="GO:0003700">
    <property type="term" value="F:DNA-binding transcription factor activity"/>
    <property type="evidence" value="ECO:0007669"/>
    <property type="project" value="TreeGrafter"/>
</dbReference>
<evidence type="ECO:0000313" key="7">
    <source>
        <dbReference type="Proteomes" id="UP000578449"/>
    </source>
</evidence>
<reference evidence="6 7" key="1">
    <citation type="submission" date="2020-08" db="EMBL/GenBank/DDBJ databases">
        <title>Genomic Encyclopedia of Type Strains, Phase IV (KMG-IV): sequencing the most valuable type-strain genomes for metagenomic binning, comparative biology and taxonomic classification.</title>
        <authorList>
            <person name="Goeker M."/>
        </authorList>
    </citation>
    <scope>NUCLEOTIDE SEQUENCE [LARGE SCALE GENOMIC DNA]</scope>
    <source>
        <strain evidence="6 7">DSM 45615</strain>
    </source>
</reference>
<dbReference type="EMBL" id="JACHGN010000001">
    <property type="protein sequence ID" value="MBB5131002.1"/>
    <property type="molecule type" value="Genomic_DNA"/>
</dbReference>
<accession>A0A840NUT2</accession>
<dbReference type="GO" id="GO:0000976">
    <property type="term" value="F:transcription cis-regulatory region binding"/>
    <property type="evidence" value="ECO:0007669"/>
    <property type="project" value="TreeGrafter"/>
</dbReference>
<dbReference type="Pfam" id="PF00440">
    <property type="entry name" value="TetR_N"/>
    <property type="match status" value="1"/>
</dbReference>
<evidence type="ECO:0000256" key="4">
    <source>
        <dbReference type="PROSITE-ProRule" id="PRU00335"/>
    </source>
</evidence>
<organism evidence="6 7">
    <name type="scientific">Thermocatellispora tengchongensis</name>
    <dbReference type="NCBI Taxonomy" id="1073253"/>
    <lineage>
        <taxon>Bacteria</taxon>
        <taxon>Bacillati</taxon>
        <taxon>Actinomycetota</taxon>
        <taxon>Actinomycetes</taxon>
        <taxon>Streptosporangiales</taxon>
        <taxon>Streptosporangiaceae</taxon>
        <taxon>Thermocatellispora</taxon>
    </lineage>
</organism>
<dbReference type="Proteomes" id="UP000578449">
    <property type="component" value="Unassembled WGS sequence"/>
</dbReference>
<dbReference type="InterPro" id="IPR036271">
    <property type="entry name" value="Tet_transcr_reg_TetR-rel_C_sf"/>
</dbReference>
<dbReference type="RefSeq" id="WP_185047804.1">
    <property type="nucleotide sequence ID" value="NZ_BAABIX010000013.1"/>
</dbReference>
<sequence length="173" mass="18580">MDDTRSRLIESARRLLREGGLEAVTLRAVGDAAGVSRTAPYRHFADKNALLAALAARIILDLTRHVTDAAMRETGKKPRLRALYAAYVEYAMAHREEYRLVFASHIPAAAHPELERAIEGAMELLGLQGGAPASPAEKMAVLCAVHGLADMATTGHLDAKGITAEEVIRAMVG</sequence>
<dbReference type="PANTHER" id="PTHR30055:SF234">
    <property type="entry name" value="HTH-TYPE TRANSCRIPTIONAL REGULATOR BETI"/>
    <property type="match status" value="1"/>
</dbReference>
<dbReference type="AlphaFoldDB" id="A0A840NUT2"/>
<dbReference type="InterPro" id="IPR001647">
    <property type="entry name" value="HTH_TetR"/>
</dbReference>
<keyword evidence="7" id="KW-1185">Reference proteome</keyword>
<protein>
    <submittedName>
        <fullName evidence="6">AcrR family transcriptional regulator</fullName>
    </submittedName>
</protein>
<keyword evidence="1" id="KW-0805">Transcription regulation</keyword>
<evidence type="ECO:0000256" key="3">
    <source>
        <dbReference type="ARBA" id="ARBA00023163"/>
    </source>
</evidence>
<keyword evidence="2 4" id="KW-0238">DNA-binding</keyword>
<gene>
    <name evidence="6" type="ORF">HNP84_000690</name>
</gene>
<dbReference type="PROSITE" id="PS50977">
    <property type="entry name" value="HTH_TETR_2"/>
    <property type="match status" value="1"/>
</dbReference>
<dbReference type="SUPFAM" id="SSF48498">
    <property type="entry name" value="Tetracyclin repressor-like, C-terminal domain"/>
    <property type="match status" value="1"/>
</dbReference>
<dbReference type="Gene3D" id="1.10.357.10">
    <property type="entry name" value="Tetracycline Repressor, domain 2"/>
    <property type="match status" value="1"/>
</dbReference>
<dbReference type="PRINTS" id="PR00455">
    <property type="entry name" value="HTHTETR"/>
</dbReference>
<feature type="domain" description="HTH tetR-type" evidence="5">
    <location>
        <begin position="2"/>
        <end position="62"/>
    </location>
</feature>
<name>A0A840NUT2_9ACTN</name>
<dbReference type="InterPro" id="IPR025996">
    <property type="entry name" value="MT1864/Rv1816-like_C"/>
</dbReference>